<evidence type="ECO:0000256" key="3">
    <source>
        <dbReference type="ARBA" id="ARBA00006288"/>
    </source>
</evidence>
<keyword evidence="9" id="KW-0576">Peroxisome</keyword>
<dbReference type="SUPFAM" id="SSF47203">
    <property type="entry name" value="Acyl-CoA dehydrogenase C-terminal domain-like"/>
    <property type="match status" value="2"/>
</dbReference>
<dbReference type="Gene3D" id="2.40.110.10">
    <property type="entry name" value="Butyryl-CoA Dehydrogenase, subunit A, domain 2"/>
    <property type="match status" value="1"/>
</dbReference>
<dbReference type="Gene3D" id="1.20.140.10">
    <property type="entry name" value="Butyryl-CoA Dehydrogenase, subunit A, domain 3"/>
    <property type="match status" value="2"/>
</dbReference>
<dbReference type="GO" id="GO:0055088">
    <property type="term" value="P:lipid homeostasis"/>
    <property type="evidence" value="ECO:0007669"/>
    <property type="project" value="TreeGrafter"/>
</dbReference>
<evidence type="ECO:0000256" key="4">
    <source>
        <dbReference type="ARBA" id="ARBA00022630"/>
    </source>
</evidence>
<dbReference type="GO" id="GO:0005777">
    <property type="term" value="C:peroxisome"/>
    <property type="evidence" value="ECO:0007669"/>
    <property type="project" value="UniProtKB-SubCell"/>
</dbReference>
<dbReference type="InterPro" id="IPR009100">
    <property type="entry name" value="AcylCoA_DH/oxidase_NM_dom_sf"/>
</dbReference>
<sequence>MDEATRRLRIYAGHFRVEKQLSLTHYPFDVKELQRMLDHDNHEHRQAMKDFMKDDVYVPQYDISLRDERELALERLKRVCRAGFISVTDFRNNPYRIFAAHEVAALCDPSMGTKMTVQFNLFGGTVLKLGTEQHHGPFLRDMDQLDAVGCFALTELGFGNNAVEMQTTAVYDKDTQEFIIHTPGSLAQKYWITNGAVHAQWAVVFAQLTVAGRQEGIHGFLVRIRNPDMSVSPGVRVEDMGHKMGCNGVDNGKLWFDHVRVPRTSLLDAFSSVSPEGVFTSSIARPRDRFLRVADQLLSGRLCIAAMMQSGSKLALTVAFRYAASRLCVGPGGRSDTPILAYQLQQRALVPLLARTLALTVGLNHVKERWGAASGFVPGQKVDPTTATEVVVLCCAIKPLCSWNIEQCGTVCRERCGGQGYLSCNRFGSIIGFAHAGMTAEGDNRVLMQKVAKELLGLAGSLPSLRERVAASGQPALGPQLMAQLAAGPTGSDALALLSDLAVLQRLLAVREGRLVRQLAAAVAAANAASGGALTAQEATFEAWMKRESDLVQATALAFAEREVMDSMLRLLGYCPPFASAPPQQQQTLSPGVSTIMRAVARLFALRCVESDLPWFISEGELPAKAGRSVPEAVRAAVSELSPSTCEALVESFGIPDHLVAAPIAGDWARYNQVDNKGELFGANV</sequence>
<dbReference type="Pfam" id="PF02770">
    <property type="entry name" value="Acyl-CoA_dh_M"/>
    <property type="match status" value="1"/>
</dbReference>
<evidence type="ECO:0000256" key="5">
    <source>
        <dbReference type="ARBA" id="ARBA00022827"/>
    </source>
</evidence>
<evidence type="ECO:0000259" key="14">
    <source>
        <dbReference type="Pfam" id="PF02770"/>
    </source>
</evidence>
<evidence type="ECO:0000256" key="11">
    <source>
        <dbReference type="PIRSR" id="PIRSR000168-1"/>
    </source>
</evidence>
<dbReference type="AlphaFoldDB" id="A0A9W6F0I4"/>
<comment type="caution">
    <text evidence="16">The sequence shown here is derived from an EMBL/GenBank/DDBJ whole genome shotgun (WGS) entry which is preliminary data.</text>
</comment>
<dbReference type="Pfam" id="PF01756">
    <property type="entry name" value="ACOX"/>
    <property type="match status" value="1"/>
</dbReference>
<feature type="binding site" evidence="12">
    <location>
        <position position="154"/>
    </location>
    <ligand>
        <name>FAD</name>
        <dbReference type="ChEBI" id="CHEBI:57692"/>
    </ligand>
</feature>
<evidence type="ECO:0000256" key="6">
    <source>
        <dbReference type="ARBA" id="ARBA00022832"/>
    </source>
</evidence>
<evidence type="ECO:0000256" key="10">
    <source>
        <dbReference type="PIRNR" id="PIRNR000168"/>
    </source>
</evidence>
<dbReference type="InterPro" id="IPR012258">
    <property type="entry name" value="Acyl-CoA_oxidase"/>
</dbReference>
<gene>
    <name evidence="16" type="primary">PLEST003840</name>
    <name evidence="16" type="ORF">PLESTB_000588600</name>
</gene>
<dbReference type="InterPro" id="IPR046373">
    <property type="entry name" value="Acyl-CoA_Oxase/DH_mid-dom_sf"/>
</dbReference>
<accession>A0A9W6F0I4</accession>
<evidence type="ECO:0000256" key="9">
    <source>
        <dbReference type="ARBA" id="ARBA00023140"/>
    </source>
</evidence>
<evidence type="ECO:0000256" key="2">
    <source>
        <dbReference type="ARBA" id="ARBA00004275"/>
    </source>
</evidence>
<dbReference type="GO" id="GO:0003997">
    <property type="term" value="F:acyl-CoA oxidase activity"/>
    <property type="evidence" value="ECO:0007669"/>
    <property type="project" value="InterPro"/>
</dbReference>
<keyword evidence="7" id="KW-0560">Oxidoreductase</keyword>
<keyword evidence="6" id="KW-0276">Fatty acid metabolism</keyword>
<comment type="similarity">
    <text evidence="3 10">Belongs to the acyl-CoA oxidase family.</text>
</comment>
<dbReference type="OrthoDB" id="538336at2759"/>
<dbReference type="InterPro" id="IPR036250">
    <property type="entry name" value="AcylCo_DH-like_C"/>
</dbReference>
<dbReference type="InterPro" id="IPR002655">
    <property type="entry name" value="Acyl-CoA_oxidase_C"/>
</dbReference>
<dbReference type="GO" id="GO:0033540">
    <property type="term" value="P:fatty acid beta-oxidation using acyl-CoA oxidase"/>
    <property type="evidence" value="ECO:0007669"/>
    <property type="project" value="TreeGrafter"/>
</dbReference>
<evidence type="ECO:0000256" key="1">
    <source>
        <dbReference type="ARBA" id="ARBA00001974"/>
    </source>
</evidence>
<dbReference type="PIRSF" id="PIRSF000168">
    <property type="entry name" value="Acyl-CoA_oxidase"/>
    <property type="match status" value="1"/>
</dbReference>
<evidence type="ECO:0000256" key="8">
    <source>
        <dbReference type="ARBA" id="ARBA00023098"/>
    </source>
</evidence>
<evidence type="ECO:0000256" key="7">
    <source>
        <dbReference type="ARBA" id="ARBA00023002"/>
    </source>
</evidence>
<dbReference type="Proteomes" id="UP001165080">
    <property type="component" value="Unassembled WGS sequence"/>
</dbReference>
<dbReference type="InterPro" id="IPR006091">
    <property type="entry name" value="Acyl-CoA_Oxase/DH_mid-dom"/>
</dbReference>
<keyword evidence="8" id="KW-0443">Lipid metabolism</keyword>
<keyword evidence="17" id="KW-1185">Reference proteome</keyword>
<evidence type="ECO:0000313" key="17">
    <source>
        <dbReference type="Proteomes" id="UP001165080"/>
    </source>
</evidence>
<evidence type="ECO:0000256" key="12">
    <source>
        <dbReference type="PIRSR" id="PIRSR000168-2"/>
    </source>
</evidence>
<feature type="domain" description="Acyl-CoA oxidase C-alpha1" evidence="15">
    <location>
        <begin position="297"/>
        <end position="456"/>
    </location>
</feature>
<dbReference type="PANTHER" id="PTHR10909:SF382">
    <property type="entry name" value="ACYL-COENZYME A OXIDASE"/>
    <property type="match status" value="1"/>
</dbReference>
<keyword evidence="4 10" id="KW-0285">Flavoprotein</keyword>
<dbReference type="EMBL" id="BRXU01000005">
    <property type="protein sequence ID" value="GLC52153.1"/>
    <property type="molecule type" value="Genomic_DNA"/>
</dbReference>
<dbReference type="GO" id="GO:0071949">
    <property type="term" value="F:FAD binding"/>
    <property type="evidence" value="ECO:0007669"/>
    <property type="project" value="InterPro"/>
</dbReference>
<dbReference type="SUPFAM" id="SSF56645">
    <property type="entry name" value="Acyl-CoA dehydrogenase NM domain-like"/>
    <property type="match status" value="1"/>
</dbReference>
<evidence type="ECO:0000259" key="13">
    <source>
        <dbReference type="Pfam" id="PF01756"/>
    </source>
</evidence>
<dbReference type="InterPro" id="IPR055060">
    <property type="entry name" value="ACOX_C_alpha1"/>
</dbReference>
<comment type="cofactor">
    <cofactor evidence="1">
        <name>FAD</name>
        <dbReference type="ChEBI" id="CHEBI:57692"/>
    </cofactor>
</comment>
<keyword evidence="5 10" id="KW-0274">FAD</keyword>
<reference evidence="16 17" key="1">
    <citation type="journal article" date="2023" name="Commun. Biol.">
        <title>Reorganization of the ancestral sex-determining regions during the evolution of trioecy in Pleodorina starrii.</title>
        <authorList>
            <person name="Takahashi K."/>
            <person name="Suzuki S."/>
            <person name="Kawai-Toyooka H."/>
            <person name="Yamamoto K."/>
            <person name="Hamaji T."/>
            <person name="Ootsuki R."/>
            <person name="Yamaguchi H."/>
            <person name="Kawachi M."/>
            <person name="Higashiyama T."/>
            <person name="Nozaki H."/>
        </authorList>
    </citation>
    <scope>NUCLEOTIDE SEQUENCE [LARGE SCALE GENOMIC DNA]</scope>
    <source>
        <strain evidence="16 17">NIES-4479</strain>
    </source>
</reference>
<dbReference type="FunFam" id="2.40.110.10:FF:000005">
    <property type="entry name" value="Acyl-coenzyme A oxidase"/>
    <property type="match status" value="1"/>
</dbReference>
<dbReference type="Pfam" id="PF22924">
    <property type="entry name" value="ACOX_C_alpha1"/>
    <property type="match status" value="1"/>
</dbReference>
<dbReference type="PANTHER" id="PTHR10909">
    <property type="entry name" value="ELECTRON TRANSPORT OXIDOREDUCTASE"/>
    <property type="match status" value="1"/>
</dbReference>
<organism evidence="16 17">
    <name type="scientific">Pleodorina starrii</name>
    <dbReference type="NCBI Taxonomy" id="330485"/>
    <lineage>
        <taxon>Eukaryota</taxon>
        <taxon>Viridiplantae</taxon>
        <taxon>Chlorophyta</taxon>
        <taxon>core chlorophytes</taxon>
        <taxon>Chlorophyceae</taxon>
        <taxon>CS clade</taxon>
        <taxon>Chlamydomonadales</taxon>
        <taxon>Volvocaceae</taxon>
        <taxon>Pleodorina</taxon>
    </lineage>
</organism>
<protein>
    <recommendedName>
        <fullName evidence="10">Acyl-coenzyme A oxidase</fullName>
    </recommendedName>
</protein>
<feature type="domain" description="Acyl-CoA oxidase C-terminal" evidence="13">
    <location>
        <begin position="517"/>
        <end position="665"/>
    </location>
</feature>
<proteinExistence type="inferred from homology"/>
<feature type="active site" description="Proton acceptor" evidence="11">
    <location>
        <position position="441"/>
    </location>
</feature>
<comment type="subcellular location">
    <subcellularLocation>
        <location evidence="2">Peroxisome</location>
    </subcellularLocation>
</comment>
<evidence type="ECO:0000259" key="15">
    <source>
        <dbReference type="Pfam" id="PF22924"/>
    </source>
</evidence>
<name>A0A9W6F0I4_9CHLO</name>
<dbReference type="GO" id="GO:0005504">
    <property type="term" value="F:fatty acid binding"/>
    <property type="evidence" value="ECO:0007669"/>
    <property type="project" value="TreeGrafter"/>
</dbReference>
<evidence type="ECO:0000313" key="16">
    <source>
        <dbReference type="EMBL" id="GLC52153.1"/>
    </source>
</evidence>
<feature type="domain" description="Acyl-CoA oxidase/dehydrogenase middle" evidence="14">
    <location>
        <begin position="150"/>
        <end position="259"/>
    </location>
</feature>
<dbReference type="FunFam" id="1.20.140.10:FF:000010">
    <property type="entry name" value="Acyl-coenzyme A oxidase"/>
    <property type="match status" value="1"/>
</dbReference>